<feature type="non-terminal residue" evidence="8">
    <location>
        <position position="1"/>
    </location>
</feature>
<evidence type="ECO:0000256" key="7">
    <source>
        <dbReference type="ARBA" id="ARBA00024284"/>
    </source>
</evidence>
<evidence type="ECO:0000256" key="2">
    <source>
        <dbReference type="ARBA" id="ARBA00006622"/>
    </source>
</evidence>
<organism evidence="8">
    <name type="scientific">Oryza sativa subsp. indica</name>
    <name type="common">Rice</name>
    <dbReference type="NCBI Taxonomy" id="39946"/>
    <lineage>
        <taxon>Eukaryota</taxon>
        <taxon>Viridiplantae</taxon>
        <taxon>Streptophyta</taxon>
        <taxon>Embryophyta</taxon>
        <taxon>Tracheophyta</taxon>
        <taxon>Spermatophyta</taxon>
        <taxon>Magnoliopsida</taxon>
        <taxon>Liliopsida</taxon>
        <taxon>Poales</taxon>
        <taxon>Poaceae</taxon>
        <taxon>BOP clade</taxon>
        <taxon>Oryzoideae</taxon>
        <taxon>Oryzeae</taxon>
        <taxon>Oryzinae</taxon>
        <taxon>Oryza</taxon>
        <taxon>Oryza sativa</taxon>
    </lineage>
</organism>
<dbReference type="PANTHER" id="PTHR22966:SF1">
    <property type="entry name" value="PLANT CYSTEINE OXIDASE 1"/>
    <property type="match status" value="1"/>
</dbReference>
<evidence type="ECO:0000256" key="4">
    <source>
        <dbReference type="ARBA" id="ARBA00022723"/>
    </source>
</evidence>
<dbReference type="GO" id="GO:0017172">
    <property type="term" value="F:cysteine dioxygenase activity"/>
    <property type="evidence" value="ECO:0007669"/>
    <property type="project" value="UniProtKB-EC"/>
</dbReference>
<dbReference type="SUPFAM" id="SSF51182">
    <property type="entry name" value="RmlC-like cupins"/>
    <property type="match status" value="1"/>
</dbReference>
<dbReference type="InterPro" id="IPR011051">
    <property type="entry name" value="RmlC_Cupin_sf"/>
</dbReference>
<dbReference type="GO" id="GO:0046872">
    <property type="term" value="F:metal ion binding"/>
    <property type="evidence" value="ECO:0007669"/>
    <property type="project" value="UniProtKB-KW"/>
</dbReference>
<proteinExistence type="evidence at transcript level"/>
<comment type="cofactor">
    <cofactor evidence="1">
        <name>Fe(2+)</name>
        <dbReference type="ChEBI" id="CHEBI:29033"/>
    </cofactor>
</comment>
<dbReference type="InterPro" id="IPR012864">
    <property type="entry name" value="PCO/ADO"/>
</dbReference>
<dbReference type="GO" id="GO:0070483">
    <property type="term" value="P:detection of hypoxia"/>
    <property type="evidence" value="ECO:0007669"/>
    <property type="project" value="UniProtKB-ARBA"/>
</dbReference>
<sequence>ASQLHFYDCTYFSFDKCCLPKSAVIPLHNHPGMTLFCNILIGNVHLISYDWAKSAPYNDSNALENSDGARLANANTDDVFDASMDTTFQYPENGGNLHCFTAMTSCAVLDVTGPPYNHADGPHCSYYDESPFLNSSEAHALYSWLKDIHSTFHIKVIMMPQRFIV</sequence>
<evidence type="ECO:0000313" key="8">
    <source>
        <dbReference type="EMBL" id="ABR25880.1"/>
    </source>
</evidence>
<dbReference type="AlphaFoldDB" id="A6N0W0"/>
<accession>A6N0W0</accession>
<dbReference type="PANTHER" id="PTHR22966">
    <property type="entry name" value="2-AMINOETHANETHIOL DIOXYGENASE"/>
    <property type="match status" value="1"/>
</dbReference>
<keyword evidence="4" id="KW-0479">Metal-binding</keyword>
<evidence type="ECO:0000256" key="3">
    <source>
        <dbReference type="ARBA" id="ARBA00013133"/>
    </source>
</evidence>
<comment type="similarity">
    <text evidence="2">Belongs to the cysteine dioxygenase family.</text>
</comment>
<comment type="catalytic activity">
    <reaction evidence="7">
        <text>L-cysteine + O2 = 3-sulfino-L-alanine + H(+)</text>
        <dbReference type="Rhea" id="RHEA:20441"/>
        <dbReference type="ChEBI" id="CHEBI:15378"/>
        <dbReference type="ChEBI" id="CHEBI:15379"/>
        <dbReference type="ChEBI" id="CHEBI:35235"/>
        <dbReference type="ChEBI" id="CHEBI:61085"/>
        <dbReference type="EC" id="1.13.11.20"/>
    </reaction>
    <physiologicalReaction direction="left-to-right" evidence="7">
        <dbReference type="Rhea" id="RHEA:20442"/>
    </physiologicalReaction>
</comment>
<evidence type="ECO:0000256" key="5">
    <source>
        <dbReference type="ARBA" id="ARBA00023002"/>
    </source>
</evidence>
<name>A6N0W0_ORYSI</name>
<evidence type="ECO:0000256" key="1">
    <source>
        <dbReference type="ARBA" id="ARBA00001954"/>
    </source>
</evidence>
<dbReference type="Pfam" id="PF07847">
    <property type="entry name" value="PCO_ADO"/>
    <property type="match status" value="1"/>
</dbReference>
<dbReference type="EMBL" id="EF576292">
    <property type="protein sequence ID" value="ABR25880.1"/>
    <property type="molecule type" value="mRNA"/>
</dbReference>
<keyword evidence="5" id="KW-0560">Oxidoreductase</keyword>
<reference evidence="8" key="1">
    <citation type="submission" date="2007-04" db="EMBL/GenBank/DDBJ databases">
        <title>A comparative transcriptome map of early and late salinity stress responses in contrasting genotypes of Oryza sativa L.</title>
        <authorList>
            <person name="Kumari S."/>
            <person name="Panjabi V."/>
            <person name="Singla-Pareek S.L."/>
            <person name="Sopory S.K."/>
            <person name="Pareek A."/>
        </authorList>
    </citation>
    <scope>NUCLEOTIDE SEQUENCE</scope>
    <source>
        <tissue evidence="8">Root</tissue>
    </source>
</reference>
<keyword evidence="6" id="KW-0408">Iron</keyword>
<dbReference type="EC" id="1.13.11.20" evidence="3"/>
<evidence type="ECO:0000256" key="6">
    <source>
        <dbReference type="ARBA" id="ARBA00023004"/>
    </source>
</evidence>
<protein>
    <recommendedName>
        <fullName evidence="3">cysteine dioxygenase</fullName>
        <ecNumber evidence="3">1.13.11.20</ecNumber>
    </recommendedName>
</protein>